<evidence type="ECO:0000313" key="3">
    <source>
        <dbReference type="EMBL" id="CAB4878548.1"/>
    </source>
</evidence>
<dbReference type="InterPro" id="IPR029069">
    <property type="entry name" value="HotDog_dom_sf"/>
</dbReference>
<evidence type="ECO:0000313" key="4">
    <source>
        <dbReference type="EMBL" id="CAB5015664.1"/>
    </source>
</evidence>
<feature type="domain" description="FAS1-like dehydratase" evidence="1">
    <location>
        <begin position="7"/>
        <end position="131"/>
    </location>
</feature>
<dbReference type="AlphaFoldDB" id="A0A6J7QNR0"/>
<dbReference type="EMBL" id="CAFBPM010000004">
    <property type="protein sequence ID" value="CAB5015664.1"/>
    <property type="molecule type" value="Genomic_DNA"/>
</dbReference>
<reference evidence="4" key="1">
    <citation type="submission" date="2020-05" db="EMBL/GenBank/DDBJ databases">
        <authorList>
            <person name="Chiriac C."/>
            <person name="Salcher M."/>
            <person name="Ghai R."/>
            <person name="Kavagutti S V."/>
        </authorList>
    </citation>
    <scope>NUCLEOTIDE SEQUENCE</scope>
</reference>
<dbReference type="SUPFAM" id="SSF54637">
    <property type="entry name" value="Thioesterase/thiol ester dehydrase-isomerase"/>
    <property type="match status" value="1"/>
</dbReference>
<dbReference type="EMBL" id="CAFBLT010000001">
    <property type="protein sequence ID" value="CAB4878548.1"/>
    <property type="molecule type" value="Genomic_DNA"/>
</dbReference>
<dbReference type="EMBL" id="CAFABE010000005">
    <property type="protein sequence ID" value="CAB4817926.1"/>
    <property type="molecule type" value="Genomic_DNA"/>
</dbReference>
<evidence type="ECO:0000313" key="2">
    <source>
        <dbReference type="EMBL" id="CAB4817926.1"/>
    </source>
</evidence>
<dbReference type="InterPro" id="IPR039569">
    <property type="entry name" value="FAS1-like_DH_region"/>
</dbReference>
<dbReference type="Gene3D" id="3.10.129.10">
    <property type="entry name" value="Hotdog Thioesterase"/>
    <property type="match status" value="1"/>
</dbReference>
<gene>
    <name evidence="2" type="ORF">UFOPK3164_00212</name>
    <name evidence="3" type="ORF">UFOPK3427_01295</name>
    <name evidence="4" type="ORF">UFOPK4112_00583</name>
</gene>
<organism evidence="4">
    <name type="scientific">freshwater metagenome</name>
    <dbReference type="NCBI Taxonomy" id="449393"/>
    <lineage>
        <taxon>unclassified sequences</taxon>
        <taxon>metagenomes</taxon>
        <taxon>ecological metagenomes</taxon>
    </lineage>
</organism>
<protein>
    <submittedName>
        <fullName evidence="4">Unannotated protein</fullName>
    </submittedName>
</protein>
<evidence type="ECO:0000259" key="1">
    <source>
        <dbReference type="Pfam" id="PF13452"/>
    </source>
</evidence>
<name>A0A6J7QNR0_9ZZZZ</name>
<accession>A0A6J7QNR0</accession>
<proteinExistence type="predicted"/>
<sequence length="148" mass="16415">MDQSAEGREGTPFEMTIEAGKVREFARATKSTNPEYRQDDSVIPPTFLAAAAFWQTETSSPSRGIPINLERMLHGGQEFIFHGEPPRVGDHLTGHMRIGKIWEKQGRRGGMMQFHEIITEFKNAEGTLVAESRTTAIETSQAPEKAGA</sequence>
<dbReference type="Pfam" id="PF13452">
    <property type="entry name" value="FAS1_DH_region"/>
    <property type="match status" value="1"/>
</dbReference>